<keyword evidence="2" id="KW-1003">Cell membrane</keyword>
<protein>
    <submittedName>
        <fullName evidence="9">Biopolymer transport protein ExbB</fullName>
    </submittedName>
</protein>
<dbReference type="GO" id="GO:0017038">
    <property type="term" value="P:protein import"/>
    <property type="evidence" value="ECO:0007669"/>
    <property type="project" value="TreeGrafter"/>
</dbReference>
<evidence type="ECO:0000313" key="9">
    <source>
        <dbReference type="EMBL" id="QDU88725.1"/>
    </source>
</evidence>
<dbReference type="KEGG" id="pnd:Pla175_21060"/>
<evidence type="ECO:0000259" key="8">
    <source>
        <dbReference type="Pfam" id="PF01618"/>
    </source>
</evidence>
<sequence length="210" mass="23288">MQELFNLIGYAIYASMALLAIWGAFNAVLVWRRVAQVRFRNEEEQTEFFDELDVELAKGDNEKAIEICEDDRRAMPQLALYAIENRDLGPIKVQRRLVERFQQDVLADIEHRLAWVSTVTKSAPMVGLFGTVIGMMAAFDNLGQGTKVDPGVMAGNIMVALITTALGLAIAVPLMITTASINIQIRKMEDLIASGLTRLMESLQSITGRA</sequence>
<feature type="domain" description="MotA/TolQ/ExbB proton channel" evidence="8">
    <location>
        <begin position="94"/>
        <end position="190"/>
    </location>
</feature>
<evidence type="ECO:0000256" key="5">
    <source>
        <dbReference type="ARBA" id="ARBA00023136"/>
    </source>
</evidence>
<dbReference type="PANTHER" id="PTHR30625">
    <property type="entry name" value="PROTEIN TOLQ"/>
    <property type="match status" value="1"/>
</dbReference>
<evidence type="ECO:0000256" key="1">
    <source>
        <dbReference type="ARBA" id="ARBA00004651"/>
    </source>
</evidence>
<dbReference type="GO" id="GO:0005886">
    <property type="term" value="C:plasma membrane"/>
    <property type="evidence" value="ECO:0007669"/>
    <property type="project" value="UniProtKB-SubCell"/>
</dbReference>
<evidence type="ECO:0000256" key="3">
    <source>
        <dbReference type="ARBA" id="ARBA00022692"/>
    </source>
</evidence>
<name>A0A518DB64_9BACT</name>
<feature type="transmembrane region" description="Helical" evidence="7">
    <location>
        <begin position="12"/>
        <end position="31"/>
    </location>
</feature>
<keyword evidence="6" id="KW-0653">Protein transport</keyword>
<dbReference type="PANTHER" id="PTHR30625:SF17">
    <property type="entry name" value="TOLQ-RELATED"/>
    <property type="match status" value="1"/>
</dbReference>
<evidence type="ECO:0000256" key="7">
    <source>
        <dbReference type="SAM" id="Phobius"/>
    </source>
</evidence>
<evidence type="ECO:0000256" key="6">
    <source>
        <dbReference type="RuleBase" id="RU004057"/>
    </source>
</evidence>
<evidence type="ECO:0000256" key="4">
    <source>
        <dbReference type="ARBA" id="ARBA00022989"/>
    </source>
</evidence>
<comment type="subcellular location">
    <subcellularLocation>
        <location evidence="1">Cell membrane</location>
        <topology evidence="1">Multi-pass membrane protein</topology>
    </subcellularLocation>
    <subcellularLocation>
        <location evidence="6">Membrane</location>
        <topology evidence="6">Multi-pass membrane protein</topology>
    </subcellularLocation>
</comment>
<keyword evidence="4 7" id="KW-1133">Transmembrane helix</keyword>
<reference evidence="9 10" key="1">
    <citation type="submission" date="2019-02" db="EMBL/GenBank/DDBJ databases">
        <title>Deep-cultivation of Planctomycetes and their phenomic and genomic characterization uncovers novel biology.</title>
        <authorList>
            <person name="Wiegand S."/>
            <person name="Jogler M."/>
            <person name="Boedeker C."/>
            <person name="Pinto D."/>
            <person name="Vollmers J."/>
            <person name="Rivas-Marin E."/>
            <person name="Kohn T."/>
            <person name="Peeters S.H."/>
            <person name="Heuer A."/>
            <person name="Rast P."/>
            <person name="Oberbeckmann S."/>
            <person name="Bunk B."/>
            <person name="Jeske O."/>
            <person name="Meyerdierks A."/>
            <person name="Storesund J.E."/>
            <person name="Kallscheuer N."/>
            <person name="Luecker S."/>
            <person name="Lage O.M."/>
            <person name="Pohl T."/>
            <person name="Merkel B.J."/>
            <person name="Hornburger P."/>
            <person name="Mueller R.-W."/>
            <person name="Bruemmer F."/>
            <person name="Labrenz M."/>
            <person name="Spormann A.M."/>
            <person name="Op den Camp H."/>
            <person name="Overmann J."/>
            <person name="Amann R."/>
            <person name="Jetten M.S.M."/>
            <person name="Mascher T."/>
            <person name="Medema M.H."/>
            <person name="Devos D.P."/>
            <person name="Kaster A.-K."/>
            <person name="Ovreas L."/>
            <person name="Rohde M."/>
            <person name="Galperin M.Y."/>
            <person name="Jogler C."/>
        </authorList>
    </citation>
    <scope>NUCLEOTIDE SEQUENCE [LARGE SCALE GENOMIC DNA]</scope>
    <source>
        <strain evidence="9 10">Pla175</strain>
    </source>
</reference>
<evidence type="ECO:0000313" key="10">
    <source>
        <dbReference type="Proteomes" id="UP000317429"/>
    </source>
</evidence>
<comment type="similarity">
    <text evidence="6">Belongs to the exbB/tolQ family.</text>
</comment>
<organism evidence="9 10">
    <name type="scientific">Pirellulimonas nuda</name>
    <dbReference type="NCBI Taxonomy" id="2528009"/>
    <lineage>
        <taxon>Bacteria</taxon>
        <taxon>Pseudomonadati</taxon>
        <taxon>Planctomycetota</taxon>
        <taxon>Planctomycetia</taxon>
        <taxon>Pirellulales</taxon>
        <taxon>Lacipirellulaceae</taxon>
        <taxon>Pirellulimonas</taxon>
    </lineage>
</organism>
<evidence type="ECO:0000256" key="2">
    <source>
        <dbReference type="ARBA" id="ARBA00022475"/>
    </source>
</evidence>
<dbReference type="InterPro" id="IPR002898">
    <property type="entry name" value="MotA_ExbB_proton_chnl"/>
</dbReference>
<feature type="transmembrane region" description="Helical" evidence="7">
    <location>
        <begin position="159"/>
        <end position="181"/>
    </location>
</feature>
<keyword evidence="5 7" id="KW-0472">Membrane</keyword>
<feature type="transmembrane region" description="Helical" evidence="7">
    <location>
        <begin position="122"/>
        <end position="139"/>
    </location>
</feature>
<keyword evidence="10" id="KW-1185">Reference proteome</keyword>
<keyword evidence="6" id="KW-0813">Transport</keyword>
<dbReference type="Proteomes" id="UP000317429">
    <property type="component" value="Chromosome"/>
</dbReference>
<dbReference type="Pfam" id="PF01618">
    <property type="entry name" value="MotA_ExbB"/>
    <property type="match status" value="1"/>
</dbReference>
<dbReference type="InterPro" id="IPR050790">
    <property type="entry name" value="ExbB/TolQ_transport"/>
</dbReference>
<dbReference type="OrthoDB" id="9809716at2"/>
<dbReference type="AlphaFoldDB" id="A0A518DB64"/>
<keyword evidence="3 7" id="KW-0812">Transmembrane</keyword>
<gene>
    <name evidence="9" type="primary">exbB_5</name>
    <name evidence="9" type="ORF">Pla175_21060</name>
</gene>
<dbReference type="RefSeq" id="WP_145283938.1">
    <property type="nucleotide sequence ID" value="NZ_CP036291.1"/>
</dbReference>
<dbReference type="EMBL" id="CP036291">
    <property type="protein sequence ID" value="QDU88725.1"/>
    <property type="molecule type" value="Genomic_DNA"/>
</dbReference>
<proteinExistence type="inferred from homology"/>
<accession>A0A518DB64</accession>